<dbReference type="Proteomes" id="UP000651837">
    <property type="component" value="Unassembled WGS sequence"/>
</dbReference>
<comment type="caution">
    <text evidence="2">The sequence shown here is derived from an EMBL/GenBank/DDBJ whole genome shotgun (WGS) entry which is preliminary data.</text>
</comment>
<sequence>MKFTAYTYRIGKSKISTTRFLLYLAITFVALGFILKLLNDKMPLFENIEVITYYPFILGFIFYCTSFVYQYFDYERLEHEKIGHLELNDEGIIVNHEDTIKYEQLADIDIQAGTYHGQKTPAMFPQSPSPTHRTGLENKIRISSNTIRYDLNFGLENEYHLDSFYLTLFKLIVIDKFKNISTKKIMNLIPSQFKNSPEYKAFVVKLIQEKRLNCTDGLLLHVYKTDKEAQELRKKYCG</sequence>
<accession>A0ABR7W5B9</accession>
<keyword evidence="1" id="KW-0472">Membrane</keyword>
<keyword evidence="3" id="KW-1185">Reference proteome</keyword>
<protein>
    <submittedName>
        <fullName evidence="2">Uncharacterized protein</fullName>
    </submittedName>
</protein>
<name>A0ABR7W5B9_9FLAO</name>
<evidence type="ECO:0000313" key="3">
    <source>
        <dbReference type="Proteomes" id="UP000651837"/>
    </source>
</evidence>
<feature type="transmembrane region" description="Helical" evidence="1">
    <location>
        <begin position="51"/>
        <end position="72"/>
    </location>
</feature>
<proteinExistence type="predicted"/>
<evidence type="ECO:0000256" key="1">
    <source>
        <dbReference type="SAM" id="Phobius"/>
    </source>
</evidence>
<dbReference type="RefSeq" id="WP_146197912.1">
    <property type="nucleotide sequence ID" value="NZ_JACWLN010000026.1"/>
</dbReference>
<reference evidence="2 3" key="1">
    <citation type="submission" date="2020-07" db="EMBL/GenBank/DDBJ databases">
        <title>The draft genome sequence of Maribacter polysiphoniae KCTC 22021.</title>
        <authorList>
            <person name="Mu L."/>
        </authorList>
    </citation>
    <scope>NUCLEOTIDE SEQUENCE [LARGE SCALE GENOMIC DNA]</scope>
    <source>
        <strain evidence="2 3">KCTC 22021</strain>
    </source>
</reference>
<keyword evidence="1" id="KW-1133">Transmembrane helix</keyword>
<evidence type="ECO:0000313" key="2">
    <source>
        <dbReference type="EMBL" id="MBD1263247.1"/>
    </source>
</evidence>
<keyword evidence="1" id="KW-0812">Transmembrane</keyword>
<dbReference type="EMBL" id="JACWLN010000026">
    <property type="protein sequence ID" value="MBD1263247.1"/>
    <property type="molecule type" value="Genomic_DNA"/>
</dbReference>
<feature type="transmembrane region" description="Helical" evidence="1">
    <location>
        <begin position="20"/>
        <end position="39"/>
    </location>
</feature>
<organism evidence="2 3">
    <name type="scientific">Maribacter polysiphoniae</name>
    <dbReference type="NCBI Taxonomy" id="429344"/>
    <lineage>
        <taxon>Bacteria</taxon>
        <taxon>Pseudomonadati</taxon>
        <taxon>Bacteroidota</taxon>
        <taxon>Flavobacteriia</taxon>
        <taxon>Flavobacteriales</taxon>
        <taxon>Flavobacteriaceae</taxon>
        <taxon>Maribacter</taxon>
    </lineage>
</organism>
<gene>
    <name evidence="2" type="ORF">HZY62_21860</name>
</gene>